<keyword evidence="6" id="KW-1185">Reference proteome</keyword>
<reference evidence="5" key="1">
    <citation type="submission" date="2012-02" db="EMBL/GenBank/DDBJ databases">
        <title>The complete genome of Solitalea canadensis DSM 3403.</title>
        <authorList>
            <consortium name="US DOE Joint Genome Institute (JGI-PGF)"/>
            <person name="Lucas S."/>
            <person name="Copeland A."/>
            <person name="Lapidus A."/>
            <person name="Glavina del Rio T."/>
            <person name="Dalin E."/>
            <person name="Tice H."/>
            <person name="Bruce D."/>
            <person name="Goodwin L."/>
            <person name="Pitluck S."/>
            <person name="Peters L."/>
            <person name="Ovchinnikova G."/>
            <person name="Lu M."/>
            <person name="Kyrpides N."/>
            <person name="Mavromatis K."/>
            <person name="Ivanova N."/>
            <person name="Brettin T."/>
            <person name="Detter J.C."/>
            <person name="Han C."/>
            <person name="Larimer F."/>
            <person name="Land M."/>
            <person name="Hauser L."/>
            <person name="Markowitz V."/>
            <person name="Cheng J.-F."/>
            <person name="Hugenholtz P."/>
            <person name="Woyke T."/>
            <person name="Wu D."/>
            <person name="Spring S."/>
            <person name="Schroeder M."/>
            <person name="Kopitz M."/>
            <person name="Brambilla E."/>
            <person name="Klenk H.-P."/>
            <person name="Eisen J.A."/>
        </authorList>
    </citation>
    <scope>NUCLEOTIDE SEQUENCE</scope>
    <source>
        <strain evidence="5">DSM 3403</strain>
    </source>
</reference>
<dbReference type="SUPFAM" id="SSF53822">
    <property type="entry name" value="Periplasmic binding protein-like I"/>
    <property type="match status" value="1"/>
</dbReference>
<dbReference type="HOGENOM" id="CLU_655372_0_0_10"/>
<evidence type="ECO:0000313" key="5">
    <source>
        <dbReference type="EMBL" id="AFD05781.1"/>
    </source>
</evidence>
<dbReference type="CDD" id="cd06268">
    <property type="entry name" value="PBP1_ABC_transporter_LIVBP-like"/>
    <property type="match status" value="1"/>
</dbReference>
<keyword evidence="2" id="KW-0732">Signal</keyword>
<evidence type="ECO:0000256" key="1">
    <source>
        <dbReference type="ARBA" id="ARBA00010062"/>
    </source>
</evidence>
<organism evidence="5 6">
    <name type="scientific">Solitalea canadensis (strain ATCC 29591 / DSM 3403 / JCM 21819 / LMG 8368 / NBRC 15130 / NCIMB 12057 / USAM 9D)</name>
    <name type="common">Flexibacter canadensis</name>
    <dbReference type="NCBI Taxonomy" id="929556"/>
    <lineage>
        <taxon>Bacteria</taxon>
        <taxon>Pseudomonadati</taxon>
        <taxon>Bacteroidota</taxon>
        <taxon>Sphingobacteriia</taxon>
        <taxon>Sphingobacteriales</taxon>
        <taxon>Sphingobacteriaceae</taxon>
        <taxon>Solitalea</taxon>
    </lineage>
</organism>
<protein>
    <submittedName>
        <fullName evidence="5">ABC-type branched-chain amino acid transport system, periplasmic component</fullName>
    </submittedName>
</protein>
<dbReference type="KEGG" id="scn:Solca_0656"/>
<evidence type="ECO:0000256" key="2">
    <source>
        <dbReference type="ARBA" id="ARBA00022729"/>
    </source>
</evidence>
<dbReference type="EMBL" id="CP003349">
    <property type="protein sequence ID" value="AFD05781.1"/>
    <property type="molecule type" value="Genomic_DNA"/>
</dbReference>
<evidence type="ECO:0000259" key="4">
    <source>
        <dbReference type="Pfam" id="PF13458"/>
    </source>
</evidence>
<dbReference type="STRING" id="929556.Solca_0656"/>
<sequence>MTSVLSRQLPLSGNKILSAAILMAALTISSCSKKVAPPSAPTQPETSAKEVQKETAKEPAVFSRNSNKQPVISLVLPFNVDKVDLTSASTKKDLEPSATALDFYQGFRLGLDSATQNGDKVKLMVYDSKDDSAAVRNLARSQSIINSNLVIGPLFPSEIRAFNPVAEENQQYFVSPLSPRVVVKGNPYFIVPVCPMEIHARKAAEFIIKKFETSRLMILKGSDSDEDNFVKPFKSAFEEQSIGTTISEYRTTSNIFDPITTKLVKDQNNILLISSANKAFWQALLKFLDKNANDYKFTVFAYPGSEKLATSLGLKNLQKYNVYFTSSYHIEKTDPATAAFFGRYKQVYASEPNEYAIKGFDIGFFFAKLLSSHMRDYDKHMGKFYNGIHNNFQFVKTENGYLNESLKVLKVENSKFVEQK</sequence>
<proteinExistence type="inferred from homology"/>
<dbReference type="Pfam" id="PF13458">
    <property type="entry name" value="Peripla_BP_6"/>
    <property type="match status" value="1"/>
</dbReference>
<evidence type="ECO:0000256" key="3">
    <source>
        <dbReference type="SAM" id="MobiDB-lite"/>
    </source>
</evidence>
<dbReference type="eggNOG" id="COG0683">
    <property type="taxonomic scope" value="Bacteria"/>
</dbReference>
<dbReference type="AlphaFoldDB" id="H8KY43"/>
<gene>
    <name evidence="5" type="ordered locus">Solca_0656</name>
</gene>
<accession>H8KY43</accession>
<evidence type="ECO:0000313" key="6">
    <source>
        <dbReference type="Proteomes" id="UP000007590"/>
    </source>
</evidence>
<dbReference type="InterPro" id="IPR028081">
    <property type="entry name" value="Leu-bd"/>
</dbReference>
<dbReference type="Gene3D" id="3.40.50.2300">
    <property type="match status" value="2"/>
</dbReference>
<dbReference type="RefSeq" id="WP_014679009.1">
    <property type="nucleotide sequence ID" value="NC_017770.1"/>
</dbReference>
<feature type="compositionally biased region" description="Basic and acidic residues" evidence="3">
    <location>
        <begin position="47"/>
        <end position="57"/>
    </location>
</feature>
<dbReference type="Proteomes" id="UP000007590">
    <property type="component" value="Chromosome"/>
</dbReference>
<dbReference type="InterPro" id="IPR028082">
    <property type="entry name" value="Peripla_BP_I"/>
</dbReference>
<feature type="domain" description="Leucine-binding protein" evidence="4">
    <location>
        <begin position="102"/>
        <end position="371"/>
    </location>
</feature>
<feature type="region of interest" description="Disordered" evidence="3">
    <location>
        <begin position="34"/>
        <end position="62"/>
    </location>
</feature>
<comment type="similarity">
    <text evidence="1">Belongs to the leucine-binding protein family.</text>
</comment>
<dbReference type="OrthoDB" id="2149800at2"/>
<name>H8KY43_SOLCM</name>
<dbReference type="PROSITE" id="PS51257">
    <property type="entry name" value="PROKAR_LIPOPROTEIN"/>
    <property type="match status" value="1"/>
</dbReference>